<comment type="caution">
    <text evidence="7">The sequence shown here is derived from an EMBL/GenBank/DDBJ whole genome shotgun (WGS) entry which is preliminary data.</text>
</comment>
<gene>
    <name evidence="7" type="ORF">JIN78_12610</name>
</gene>
<comment type="subcellular location">
    <subcellularLocation>
        <location evidence="1">Cell membrane</location>
        <topology evidence="1">Multi-pass membrane protein</topology>
    </subcellularLocation>
</comment>
<feature type="transmembrane region" description="Helical" evidence="6">
    <location>
        <begin position="78"/>
        <end position="100"/>
    </location>
</feature>
<keyword evidence="2" id="KW-1003">Cell membrane</keyword>
<keyword evidence="5 6" id="KW-0472">Membrane</keyword>
<feature type="transmembrane region" description="Helical" evidence="6">
    <location>
        <begin position="14"/>
        <end position="38"/>
    </location>
</feature>
<evidence type="ECO:0000256" key="6">
    <source>
        <dbReference type="SAM" id="Phobius"/>
    </source>
</evidence>
<accession>A0A934VLP6</accession>
<feature type="transmembrane region" description="Helical" evidence="6">
    <location>
        <begin position="50"/>
        <end position="71"/>
    </location>
</feature>
<dbReference type="InterPro" id="IPR011743">
    <property type="entry name" value="Caa3_sub_IV"/>
</dbReference>
<keyword evidence="3 6" id="KW-0812">Transmembrane</keyword>
<evidence type="ECO:0000313" key="8">
    <source>
        <dbReference type="Proteomes" id="UP000604083"/>
    </source>
</evidence>
<evidence type="ECO:0000256" key="1">
    <source>
        <dbReference type="ARBA" id="ARBA00004651"/>
    </source>
</evidence>
<dbReference type="InterPro" id="IPR005171">
    <property type="entry name" value="Cyt_c_oxidase_su4_prok"/>
</dbReference>
<evidence type="ECO:0000256" key="4">
    <source>
        <dbReference type="ARBA" id="ARBA00022989"/>
    </source>
</evidence>
<sequence>MADSPAEIKKAQKLYLLIGLTLFFFTVITVAVATVEALDFGGRGFDHVDAIIGLLIATFKASLVMLIFMHLNHEKKLVYFLYAMAIVFGICLMGLTGWAFEDPIEYGQGTTSDKTGFYDPTNTPED</sequence>
<dbReference type="EMBL" id="JAENIO010000035">
    <property type="protein sequence ID" value="MBK1834904.1"/>
    <property type="molecule type" value="Genomic_DNA"/>
</dbReference>
<keyword evidence="4 6" id="KW-1133">Transmembrane helix</keyword>
<protein>
    <submittedName>
        <fullName evidence="7">Cytochrome C oxidase subunit IV family protein</fullName>
    </submittedName>
</protein>
<dbReference type="AlphaFoldDB" id="A0A934VLP6"/>
<evidence type="ECO:0000256" key="3">
    <source>
        <dbReference type="ARBA" id="ARBA00022692"/>
    </source>
</evidence>
<dbReference type="GO" id="GO:0005886">
    <property type="term" value="C:plasma membrane"/>
    <property type="evidence" value="ECO:0007669"/>
    <property type="project" value="UniProtKB-SubCell"/>
</dbReference>
<organism evidence="7 8">
    <name type="scientific">Roseibacillus ishigakijimensis</name>
    <dbReference type="NCBI Taxonomy" id="454146"/>
    <lineage>
        <taxon>Bacteria</taxon>
        <taxon>Pseudomonadati</taxon>
        <taxon>Verrucomicrobiota</taxon>
        <taxon>Verrucomicrobiia</taxon>
        <taxon>Verrucomicrobiales</taxon>
        <taxon>Verrucomicrobiaceae</taxon>
        <taxon>Roseibacillus</taxon>
    </lineage>
</organism>
<evidence type="ECO:0000256" key="2">
    <source>
        <dbReference type="ARBA" id="ARBA00022475"/>
    </source>
</evidence>
<name>A0A934VLP6_9BACT</name>
<dbReference type="Proteomes" id="UP000604083">
    <property type="component" value="Unassembled WGS sequence"/>
</dbReference>
<proteinExistence type="predicted"/>
<evidence type="ECO:0000313" key="7">
    <source>
        <dbReference type="EMBL" id="MBK1834904.1"/>
    </source>
</evidence>
<keyword evidence="8" id="KW-1185">Reference proteome</keyword>
<reference evidence="7" key="1">
    <citation type="submission" date="2021-01" db="EMBL/GenBank/DDBJ databases">
        <title>Modified the classification status of verrucomicrobia.</title>
        <authorList>
            <person name="Feng X."/>
        </authorList>
    </citation>
    <scope>NUCLEOTIDE SEQUENCE</scope>
    <source>
        <strain evidence="7">KCTC 12986</strain>
    </source>
</reference>
<evidence type="ECO:0000256" key="5">
    <source>
        <dbReference type="ARBA" id="ARBA00023136"/>
    </source>
</evidence>
<dbReference type="Pfam" id="PF03626">
    <property type="entry name" value="COX4_pro"/>
    <property type="match status" value="1"/>
</dbReference>
<dbReference type="RefSeq" id="WP_200392338.1">
    <property type="nucleotide sequence ID" value="NZ_JAENIO010000035.1"/>
</dbReference>
<dbReference type="NCBIfam" id="TIGR02229">
    <property type="entry name" value="caa3_sub_IV"/>
    <property type="match status" value="1"/>
</dbReference>